<dbReference type="PROSITE" id="PS50016">
    <property type="entry name" value="ZF_PHD_2"/>
    <property type="match status" value="1"/>
</dbReference>
<gene>
    <name evidence="9" type="primary">Bcspp1</name>
    <name evidence="9" type="ORF">BCIN_09g03990</name>
</gene>
<dbReference type="GeneID" id="5432071"/>
<dbReference type="AlphaFoldDB" id="A0A384JSQ4"/>
<feature type="compositionally biased region" description="Low complexity" evidence="7">
    <location>
        <begin position="215"/>
        <end position="227"/>
    </location>
</feature>
<dbReference type="Proteomes" id="UP000001798">
    <property type="component" value="Chromosome 9"/>
</dbReference>
<reference evidence="9 10" key="3">
    <citation type="journal article" date="2017" name="Mol. Plant Pathol.">
        <title>A gapless genome sequence of the fungus Botrytis cinerea.</title>
        <authorList>
            <person name="Van Kan J.A."/>
            <person name="Stassen J.H."/>
            <person name="Mosbach A."/>
            <person name="Van Der Lee T.A."/>
            <person name="Faino L."/>
            <person name="Farmer A.D."/>
            <person name="Papasotiriou D.G."/>
            <person name="Zhou S."/>
            <person name="Seidl M.F."/>
            <person name="Cottam E."/>
            <person name="Edel D."/>
            <person name="Hahn M."/>
            <person name="Schwartz D.C."/>
            <person name="Dietrich R.A."/>
            <person name="Widdison S."/>
            <person name="Scalliet G."/>
        </authorList>
    </citation>
    <scope>NUCLEOTIDE SEQUENCE [LARGE SCALE GENOMIC DNA]</scope>
    <source>
        <strain evidence="9 10">B05.10</strain>
    </source>
</reference>
<evidence type="ECO:0000256" key="5">
    <source>
        <dbReference type="ARBA" id="ARBA00023242"/>
    </source>
</evidence>
<dbReference type="EMBL" id="CP009813">
    <property type="protein sequence ID" value="ATZ53573.1"/>
    <property type="molecule type" value="Genomic_DNA"/>
</dbReference>
<keyword evidence="10" id="KW-1185">Reference proteome</keyword>
<dbReference type="InterPro" id="IPR019786">
    <property type="entry name" value="Zinc_finger_PHD-type_CS"/>
</dbReference>
<dbReference type="InterPro" id="IPR013083">
    <property type="entry name" value="Znf_RING/FYVE/PHD"/>
</dbReference>
<evidence type="ECO:0000313" key="9">
    <source>
        <dbReference type="EMBL" id="ATZ53573.1"/>
    </source>
</evidence>
<organism evidence="9 10">
    <name type="scientific">Botryotinia fuckeliana (strain B05.10)</name>
    <name type="common">Noble rot fungus</name>
    <name type="synonym">Botrytis cinerea</name>
    <dbReference type="NCBI Taxonomy" id="332648"/>
    <lineage>
        <taxon>Eukaryota</taxon>
        <taxon>Fungi</taxon>
        <taxon>Dikarya</taxon>
        <taxon>Ascomycota</taxon>
        <taxon>Pezizomycotina</taxon>
        <taxon>Leotiomycetes</taxon>
        <taxon>Helotiales</taxon>
        <taxon>Sclerotiniaceae</taxon>
        <taxon>Botrytis</taxon>
    </lineage>
</organism>
<keyword evidence="2" id="KW-0479">Metal-binding</keyword>
<feature type="compositionally biased region" description="Polar residues" evidence="7">
    <location>
        <begin position="73"/>
        <end position="82"/>
    </location>
</feature>
<dbReference type="SUPFAM" id="SSF57903">
    <property type="entry name" value="FYVE/PHD zinc finger"/>
    <property type="match status" value="1"/>
</dbReference>
<dbReference type="InterPro" id="IPR011011">
    <property type="entry name" value="Znf_FYVE_PHD"/>
</dbReference>
<reference evidence="9 10" key="2">
    <citation type="journal article" date="2012" name="Eukaryot. Cell">
        <title>Genome update of Botrytis cinerea strains B05.10 and T4.</title>
        <authorList>
            <person name="Staats M."/>
            <person name="van Kan J.A."/>
        </authorList>
    </citation>
    <scope>NUCLEOTIDE SEQUENCE [LARGE SCALE GENOMIC DNA]</scope>
    <source>
        <strain evidence="9 10">B05.10</strain>
    </source>
</reference>
<evidence type="ECO:0000313" key="10">
    <source>
        <dbReference type="Proteomes" id="UP000001798"/>
    </source>
</evidence>
<dbReference type="InterPro" id="IPR001965">
    <property type="entry name" value="Znf_PHD"/>
</dbReference>
<evidence type="ECO:0000259" key="8">
    <source>
        <dbReference type="PROSITE" id="PS50016"/>
    </source>
</evidence>
<name>A0A384JSQ4_BOTFB</name>
<evidence type="ECO:0000256" key="1">
    <source>
        <dbReference type="ARBA" id="ARBA00004123"/>
    </source>
</evidence>
<dbReference type="RefSeq" id="XP_024550896.1">
    <property type="nucleotide sequence ID" value="XM_024695103.1"/>
</dbReference>
<dbReference type="KEGG" id="bfu:BCIN_09g03990"/>
<feature type="region of interest" description="Disordered" evidence="7">
    <location>
        <begin position="148"/>
        <end position="293"/>
    </location>
</feature>
<dbReference type="PANTHER" id="PTHR46174:SF1">
    <property type="entry name" value="CXXC-TYPE ZINC FINGER PROTEIN 1"/>
    <property type="match status" value="1"/>
</dbReference>
<evidence type="ECO:0000256" key="2">
    <source>
        <dbReference type="ARBA" id="ARBA00022723"/>
    </source>
</evidence>
<protein>
    <submittedName>
        <fullName evidence="9">Bcspp1</fullName>
    </submittedName>
</protein>
<dbReference type="InterPro" id="IPR019787">
    <property type="entry name" value="Znf_PHD-finger"/>
</dbReference>
<evidence type="ECO:0000256" key="3">
    <source>
        <dbReference type="ARBA" id="ARBA00022771"/>
    </source>
</evidence>
<feature type="region of interest" description="Disordered" evidence="7">
    <location>
        <begin position="1"/>
        <end position="27"/>
    </location>
</feature>
<feature type="region of interest" description="Disordered" evidence="7">
    <location>
        <begin position="41"/>
        <end position="103"/>
    </location>
</feature>
<keyword evidence="4" id="KW-0862">Zinc</keyword>
<dbReference type="PANTHER" id="PTHR46174">
    <property type="entry name" value="CXXC-TYPE ZINC FINGER PROTEIN 1"/>
    <property type="match status" value="1"/>
</dbReference>
<dbReference type="PROSITE" id="PS01359">
    <property type="entry name" value="ZF_PHD_1"/>
    <property type="match status" value="1"/>
</dbReference>
<keyword evidence="3 6" id="KW-0863">Zinc-finger</keyword>
<dbReference type="OrthoDB" id="436852at2759"/>
<sequence length="636" mass="70376">MDSMDIDSRVETPQAVGEVESMDTETSNKVAVEEIVEAPNEASVVENFVDEQTEEQTEEQATAPEPPKPKLSATKSKISNNAPGYRYKYPEAKPTPPGVDDDRWNKIYVAADSRFYNRAKKNASESRKIRLTGETYQLALRILKERDEKEAEAAADLAAGIAPPPKRTPKPKPPPRIPKAPSTSSRDGTPSFNDRIPLSISEQIKSEGRARKALPSSSQGSPGPSAPKHSSPVPSQIKSEKGPMLKKKSSVAPFKKTQPKSAKPEGPTDARSQRNSATPGGRSGPSDDDGSNDGGEYCICRGPDDHRMMIFCDGGCQDWYHCSCIDVDVEDAKNLLDRFICPNCSSETEFTTWKRICRYHNVDGCRKAARVMDEPPSKYCSDEHATAFWEFVAAKLRSNQKRTIGGALNEEEFGALLTSCKTAADFHALGSRPKLPVPEGHDPSQPLGLNYLLPEEESTINKIKAGRTVIEQRIEGFKMAQKLLIMMNRRAKIAQEHPDVEAKEICGYDNRLALNEYEFGAWCASEEGKSYLATGILGPRTEETKHLGETTPHPGQVIPDMGDIPDELKNLCIKPLKKCKHYGWRGNHAEQYAYSTKTLTEELAKLSKQEASIIEDAETREATKDYNAENTVEQLF</sequence>
<dbReference type="SMART" id="SM00249">
    <property type="entry name" value="PHD"/>
    <property type="match status" value="1"/>
</dbReference>
<feature type="compositionally biased region" description="Basic and acidic residues" evidence="7">
    <location>
        <begin position="262"/>
        <end position="272"/>
    </location>
</feature>
<feature type="domain" description="PHD-type" evidence="8">
    <location>
        <begin position="295"/>
        <end position="347"/>
    </location>
</feature>
<dbReference type="VEuPathDB" id="FungiDB:Bcin09g03990"/>
<comment type="subcellular location">
    <subcellularLocation>
        <location evidence="1">Nucleus</location>
    </subcellularLocation>
</comment>
<evidence type="ECO:0000256" key="4">
    <source>
        <dbReference type="ARBA" id="ARBA00022833"/>
    </source>
</evidence>
<feature type="compositionally biased region" description="Basic and acidic residues" evidence="7">
    <location>
        <begin position="1"/>
        <end position="10"/>
    </location>
</feature>
<feature type="compositionally biased region" description="Pro residues" evidence="7">
    <location>
        <begin position="162"/>
        <end position="178"/>
    </location>
</feature>
<dbReference type="Pfam" id="PF00628">
    <property type="entry name" value="PHD"/>
    <property type="match status" value="1"/>
</dbReference>
<dbReference type="GO" id="GO:0008270">
    <property type="term" value="F:zinc ion binding"/>
    <property type="evidence" value="ECO:0007669"/>
    <property type="project" value="UniProtKB-KW"/>
</dbReference>
<proteinExistence type="predicted"/>
<evidence type="ECO:0000256" key="6">
    <source>
        <dbReference type="PROSITE-ProRule" id="PRU00146"/>
    </source>
</evidence>
<reference evidence="9 10" key="1">
    <citation type="journal article" date="2011" name="PLoS Genet.">
        <title>Genomic analysis of the necrotrophic fungal pathogens Sclerotinia sclerotiorum and Botrytis cinerea.</title>
        <authorList>
            <person name="Amselem J."/>
            <person name="Cuomo C.A."/>
            <person name="van Kan J.A."/>
            <person name="Viaud M."/>
            <person name="Benito E.P."/>
            <person name="Couloux A."/>
            <person name="Coutinho P.M."/>
            <person name="de Vries R.P."/>
            <person name="Dyer P.S."/>
            <person name="Fillinger S."/>
            <person name="Fournier E."/>
            <person name="Gout L."/>
            <person name="Hahn M."/>
            <person name="Kohn L."/>
            <person name="Lapalu N."/>
            <person name="Plummer K.M."/>
            <person name="Pradier J.M."/>
            <person name="Quevillon E."/>
            <person name="Sharon A."/>
            <person name="Simon A."/>
            <person name="ten Have A."/>
            <person name="Tudzynski B."/>
            <person name="Tudzynski P."/>
            <person name="Wincker P."/>
            <person name="Andrew M."/>
            <person name="Anthouard V."/>
            <person name="Beever R.E."/>
            <person name="Beffa R."/>
            <person name="Benoit I."/>
            <person name="Bouzid O."/>
            <person name="Brault B."/>
            <person name="Chen Z."/>
            <person name="Choquer M."/>
            <person name="Collemare J."/>
            <person name="Cotton P."/>
            <person name="Danchin E.G."/>
            <person name="Da Silva C."/>
            <person name="Gautier A."/>
            <person name="Giraud C."/>
            <person name="Giraud T."/>
            <person name="Gonzalez C."/>
            <person name="Grossetete S."/>
            <person name="Guldener U."/>
            <person name="Henrissat B."/>
            <person name="Howlett B.J."/>
            <person name="Kodira C."/>
            <person name="Kretschmer M."/>
            <person name="Lappartient A."/>
            <person name="Leroch M."/>
            <person name="Levis C."/>
            <person name="Mauceli E."/>
            <person name="Neuveglise C."/>
            <person name="Oeser B."/>
            <person name="Pearson M."/>
            <person name="Poulain J."/>
            <person name="Poussereau N."/>
            <person name="Quesneville H."/>
            <person name="Rascle C."/>
            <person name="Schumacher J."/>
            <person name="Segurens B."/>
            <person name="Sexton A."/>
            <person name="Silva E."/>
            <person name="Sirven C."/>
            <person name="Soanes D.M."/>
            <person name="Talbot N.J."/>
            <person name="Templeton M."/>
            <person name="Yandava C."/>
            <person name="Yarden O."/>
            <person name="Zeng Q."/>
            <person name="Rollins J.A."/>
            <person name="Lebrun M.H."/>
            <person name="Dickman M."/>
        </authorList>
    </citation>
    <scope>NUCLEOTIDE SEQUENCE [LARGE SCALE GENOMIC DNA]</scope>
    <source>
        <strain evidence="9 10">B05.10</strain>
    </source>
</reference>
<keyword evidence="5" id="KW-0539">Nucleus</keyword>
<evidence type="ECO:0000256" key="7">
    <source>
        <dbReference type="SAM" id="MobiDB-lite"/>
    </source>
</evidence>
<feature type="compositionally biased region" description="Acidic residues" evidence="7">
    <location>
        <begin position="48"/>
        <end position="58"/>
    </location>
</feature>
<dbReference type="InterPro" id="IPR037869">
    <property type="entry name" value="Spp1/CFP1"/>
</dbReference>
<dbReference type="GO" id="GO:0045893">
    <property type="term" value="P:positive regulation of DNA-templated transcription"/>
    <property type="evidence" value="ECO:0007669"/>
    <property type="project" value="TreeGrafter"/>
</dbReference>
<accession>A0A384JSQ4</accession>
<dbReference type="Gene3D" id="3.30.40.10">
    <property type="entry name" value="Zinc/RING finger domain, C3HC4 (zinc finger)"/>
    <property type="match status" value="1"/>
</dbReference>
<dbReference type="GO" id="GO:0048188">
    <property type="term" value="C:Set1C/COMPASS complex"/>
    <property type="evidence" value="ECO:0007669"/>
    <property type="project" value="InterPro"/>
</dbReference>